<dbReference type="PIRSF" id="PIRSF005650">
    <property type="entry name" value="Uridylate_kin"/>
    <property type="match status" value="1"/>
</dbReference>
<dbReference type="GO" id="GO:0006225">
    <property type="term" value="P:UDP biosynthetic process"/>
    <property type="evidence" value="ECO:0007669"/>
    <property type="project" value="TreeGrafter"/>
</dbReference>
<dbReference type="SUPFAM" id="SSF53633">
    <property type="entry name" value="Carbamate kinase-like"/>
    <property type="match status" value="1"/>
</dbReference>
<dbReference type="GO" id="GO:0005737">
    <property type="term" value="C:cytoplasm"/>
    <property type="evidence" value="ECO:0007669"/>
    <property type="project" value="UniProtKB-SubCell"/>
</dbReference>
<dbReference type="EC" id="2.7.4.22" evidence="4"/>
<dbReference type="AlphaFoldDB" id="A0A0Q0RTJ8"/>
<dbReference type="GO" id="GO:0044210">
    <property type="term" value="P:'de novo' CTP biosynthetic process"/>
    <property type="evidence" value="ECO:0007669"/>
    <property type="project" value="UniProtKB-UniPathway"/>
</dbReference>
<dbReference type="FunCoup" id="A0A0Q0RTJ8">
    <property type="interactions" value="99"/>
</dbReference>
<keyword evidence="11" id="KW-0665">Pyrimidine biosynthesis</keyword>
<gene>
    <name evidence="15" type="ORF">AOG55_06065</name>
</gene>
<evidence type="ECO:0000256" key="6">
    <source>
        <dbReference type="ARBA" id="ARBA00022490"/>
    </source>
</evidence>
<organism evidence="15 16">
    <name type="scientific">Acidiplasma cupricumulans</name>
    <dbReference type="NCBI Taxonomy" id="312540"/>
    <lineage>
        <taxon>Archaea</taxon>
        <taxon>Methanobacteriati</taxon>
        <taxon>Thermoplasmatota</taxon>
        <taxon>Thermoplasmata</taxon>
        <taxon>Thermoplasmatales</taxon>
        <taxon>Ferroplasmaceae</taxon>
        <taxon>Acidiplasma</taxon>
    </lineage>
</organism>
<reference evidence="15 16" key="1">
    <citation type="submission" date="2015-09" db="EMBL/GenBank/DDBJ databases">
        <title>Heavy metals and arsenic resistance mechanisms in polyextremophilic archaea of the family Ferroplasmaceae.</title>
        <authorList>
            <person name="Bulaev A.G."/>
            <person name="Kanygina A.V."/>
        </authorList>
    </citation>
    <scope>NUCLEOTIDE SEQUENCE [LARGE SCALE GENOMIC DNA]</scope>
    <source>
        <strain evidence="15 16">BH2</strain>
    </source>
</reference>
<evidence type="ECO:0000256" key="11">
    <source>
        <dbReference type="ARBA" id="ARBA00022975"/>
    </source>
</evidence>
<dbReference type="NCBIfam" id="TIGR02076">
    <property type="entry name" value="pyrH_arch"/>
    <property type="match status" value="1"/>
</dbReference>
<feature type="domain" description="Aspartate/glutamate/uridylate kinase" evidence="14">
    <location>
        <begin position="4"/>
        <end position="203"/>
    </location>
</feature>
<dbReference type="Pfam" id="PF00696">
    <property type="entry name" value="AA_kinase"/>
    <property type="match status" value="1"/>
</dbReference>
<dbReference type="EMBL" id="LKBH01000106">
    <property type="protein sequence ID" value="KQB35704.1"/>
    <property type="molecule type" value="Genomic_DNA"/>
</dbReference>
<keyword evidence="8" id="KW-0547">Nucleotide-binding</keyword>
<dbReference type="InterPro" id="IPR036393">
    <property type="entry name" value="AceGlu_kinase-like_sf"/>
</dbReference>
<name>A0A0Q0RTJ8_9ARCH</name>
<evidence type="ECO:0000256" key="1">
    <source>
        <dbReference type="ARBA" id="ARBA00004496"/>
    </source>
</evidence>
<comment type="catalytic activity">
    <reaction evidence="13">
        <text>UMP + ATP = UDP + ADP</text>
        <dbReference type="Rhea" id="RHEA:24400"/>
        <dbReference type="ChEBI" id="CHEBI:30616"/>
        <dbReference type="ChEBI" id="CHEBI:57865"/>
        <dbReference type="ChEBI" id="CHEBI:58223"/>
        <dbReference type="ChEBI" id="CHEBI:456216"/>
        <dbReference type="EC" id="2.7.4.22"/>
    </reaction>
</comment>
<evidence type="ECO:0000256" key="10">
    <source>
        <dbReference type="ARBA" id="ARBA00022840"/>
    </source>
</evidence>
<dbReference type="InterPro" id="IPR011817">
    <property type="entry name" value="Uridylate_kinase"/>
</dbReference>
<protein>
    <recommendedName>
        <fullName evidence="5">Uridylate kinase</fullName>
        <ecNumber evidence="4">2.7.4.22</ecNumber>
    </recommendedName>
    <alternativeName>
        <fullName evidence="12">Uridine monophosphate kinase</fullName>
    </alternativeName>
</protein>
<keyword evidence="9 15" id="KW-0418">Kinase</keyword>
<dbReference type="PANTHER" id="PTHR42833">
    <property type="entry name" value="URIDYLATE KINASE"/>
    <property type="match status" value="1"/>
</dbReference>
<comment type="caution">
    <text evidence="15">The sequence shown here is derived from an EMBL/GenBank/DDBJ whole genome shotgun (WGS) entry which is preliminary data.</text>
</comment>
<dbReference type="InterPro" id="IPR011818">
    <property type="entry name" value="Uridylate_kinase_arch/spir"/>
</dbReference>
<accession>A0A0Q0RTJ8</accession>
<keyword evidence="7" id="KW-0808">Transferase</keyword>
<keyword evidence="6" id="KW-0963">Cytoplasm</keyword>
<dbReference type="GO" id="GO:0005524">
    <property type="term" value="F:ATP binding"/>
    <property type="evidence" value="ECO:0007669"/>
    <property type="project" value="UniProtKB-KW"/>
</dbReference>
<dbReference type="PANTHER" id="PTHR42833:SF4">
    <property type="entry name" value="URIDYLATE KINASE PUMPKIN, CHLOROPLASTIC"/>
    <property type="match status" value="1"/>
</dbReference>
<proteinExistence type="inferred from homology"/>
<dbReference type="Proteomes" id="UP000050301">
    <property type="component" value="Unassembled WGS sequence"/>
</dbReference>
<keyword evidence="10" id="KW-0067">ATP-binding</keyword>
<dbReference type="GO" id="GO:0033862">
    <property type="term" value="F:UMP kinase activity"/>
    <property type="evidence" value="ECO:0007669"/>
    <property type="project" value="UniProtKB-EC"/>
</dbReference>
<keyword evidence="16" id="KW-1185">Reference proteome</keyword>
<comment type="similarity">
    <text evidence="3">Belongs to the UMP kinase family.</text>
</comment>
<dbReference type="Gene3D" id="3.40.1160.10">
    <property type="entry name" value="Acetylglutamate kinase-like"/>
    <property type="match status" value="1"/>
</dbReference>
<evidence type="ECO:0000313" key="16">
    <source>
        <dbReference type="Proteomes" id="UP000050301"/>
    </source>
</evidence>
<evidence type="ECO:0000256" key="3">
    <source>
        <dbReference type="ARBA" id="ARBA00007614"/>
    </source>
</evidence>
<sequence length="225" mass="24715">MRSVVISLGGSIISMEKLNLELMKSVSSTLQKINTYDKYGIVVGGGRLARTYISDLKAYNVNDNILDEIGINATRINALALTTFFDDVNSKIPTTINDAAEMIHNYRYVIMGGTEPGHTTDTVSTLFAERIGAKILINATSVDGVYSEDPRKFKNAKKFDKISYDDAIKISVNNSIGAGTNVFMDITSLTIAKRAGIKIFVINGMDMDEYINILNYERCNGTVIS</sequence>
<evidence type="ECO:0000259" key="14">
    <source>
        <dbReference type="Pfam" id="PF00696"/>
    </source>
</evidence>
<dbReference type="UniPathway" id="UPA00159">
    <property type="reaction ID" value="UER00275"/>
</dbReference>
<evidence type="ECO:0000256" key="8">
    <source>
        <dbReference type="ARBA" id="ARBA00022741"/>
    </source>
</evidence>
<evidence type="ECO:0000256" key="9">
    <source>
        <dbReference type="ARBA" id="ARBA00022777"/>
    </source>
</evidence>
<evidence type="ECO:0000313" key="15">
    <source>
        <dbReference type="EMBL" id="KQB35704.1"/>
    </source>
</evidence>
<dbReference type="InterPro" id="IPR001048">
    <property type="entry name" value="Asp/Glu/Uridylate_kinase"/>
</dbReference>
<dbReference type="GeneID" id="84222097"/>
<dbReference type="InParanoid" id="A0A0Q0RTJ8"/>
<evidence type="ECO:0000256" key="4">
    <source>
        <dbReference type="ARBA" id="ARBA00012899"/>
    </source>
</evidence>
<comment type="subcellular location">
    <subcellularLocation>
        <location evidence="1">Cytoplasm</location>
    </subcellularLocation>
</comment>
<evidence type="ECO:0000256" key="12">
    <source>
        <dbReference type="ARBA" id="ARBA00032092"/>
    </source>
</evidence>
<dbReference type="RefSeq" id="WP_048102099.1">
    <property type="nucleotide sequence ID" value="NZ_LKBH01000106.1"/>
</dbReference>
<evidence type="ECO:0000256" key="7">
    <source>
        <dbReference type="ARBA" id="ARBA00022679"/>
    </source>
</evidence>
<dbReference type="CDD" id="cd04253">
    <property type="entry name" value="AAK_UMPK-PyrH-Pf"/>
    <property type="match status" value="1"/>
</dbReference>
<evidence type="ECO:0000256" key="2">
    <source>
        <dbReference type="ARBA" id="ARBA00004791"/>
    </source>
</evidence>
<evidence type="ECO:0000256" key="5">
    <source>
        <dbReference type="ARBA" id="ARBA00016403"/>
    </source>
</evidence>
<evidence type="ECO:0000256" key="13">
    <source>
        <dbReference type="ARBA" id="ARBA00047767"/>
    </source>
</evidence>
<comment type="pathway">
    <text evidence="2">Pyrimidine metabolism; CTP biosynthesis via de novo pathway; UDP from UMP (UMPK route): step 1/1.</text>
</comment>